<evidence type="ECO:0000313" key="3">
    <source>
        <dbReference type="Proteomes" id="UP000197065"/>
    </source>
</evidence>
<sequence length="345" mass="37782">MAGMKVKSPSLFRPSAEAPERGGTYYDRQEVRNHFEREQALFHALPGLLHHAIENAPFFKDHLRDLDPDLIVDRGTLATLPLMRRSQGNVAVNGPFCGWAATPKSRLAKIYASPGQIYDPEGSRLDYWRLARAMFAAEFKPGQPVLNSLSYHLTALGSMAESGARALGCPVIPAGDALADVQAQILADLEIYAYAGKASFLLRILREGRRRRLPQQSLQTALVIGDGLNLAAREEIRRKFGIMTFHAYVTTDLGLIAYETVAQGELLVDESVIVELVDPTSGKPVAAGRTGEVVVTAFNPDYPLIRFATGDYAVALKGESACGRTNMRIRLVERRESPPSHAGQV</sequence>
<dbReference type="PANTHER" id="PTHR43845:SF1">
    <property type="entry name" value="BLR5969 PROTEIN"/>
    <property type="match status" value="1"/>
</dbReference>
<dbReference type="Gene3D" id="3.40.50.12780">
    <property type="entry name" value="N-terminal domain of ligase-like"/>
    <property type="match status" value="1"/>
</dbReference>
<dbReference type="SUPFAM" id="SSF56801">
    <property type="entry name" value="Acetyl-CoA synthetase-like"/>
    <property type="match status" value="1"/>
</dbReference>
<feature type="region of interest" description="Disordered" evidence="1">
    <location>
        <begin position="1"/>
        <end position="23"/>
    </location>
</feature>
<evidence type="ECO:0000256" key="1">
    <source>
        <dbReference type="SAM" id="MobiDB-lite"/>
    </source>
</evidence>
<dbReference type="AlphaFoldDB" id="A0A212QQM3"/>
<reference evidence="2 3" key="1">
    <citation type="submission" date="2017-06" db="EMBL/GenBank/DDBJ databases">
        <authorList>
            <person name="Kim H.J."/>
            <person name="Triplett B.A."/>
        </authorList>
    </citation>
    <scope>NUCLEOTIDE SEQUENCE [LARGE SCALE GENOMIC DNA]</scope>
    <source>
        <strain evidence="2 3">B29T1</strain>
    </source>
</reference>
<evidence type="ECO:0000313" key="2">
    <source>
        <dbReference type="EMBL" id="SNB61731.1"/>
    </source>
</evidence>
<dbReference type="GO" id="GO:0016874">
    <property type="term" value="F:ligase activity"/>
    <property type="evidence" value="ECO:0007669"/>
    <property type="project" value="UniProtKB-KW"/>
</dbReference>
<proteinExistence type="predicted"/>
<keyword evidence="3" id="KW-1185">Reference proteome</keyword>
<dbReference type="EMBL" id="FYEH01000002">
    <property type="protein sequence ID" value="SNB61731.1"/>
    <property type="molecule type" value="Genomic_DNA"/>
</dbReference>
<dbReference type="Proteomes" id="UP000197065">
    <property type="component" value="Unassembled WGS sequence"/>
</dbReference>
<organism evidence="2 3">
    <name type="scientific">Arboricoccus pini</name>
    <dbReference type="NCBI Taxonomy" id="1963835"/>
    <lineage>
        <taxon>Bacteria</taxon>
        <taxon>Pseudomonadati</taxon>
        <taxon>Pseudomonadota</taxon>
        <taxon>Alphaproteobacteria</taxon>
        <taxon>Geminicoccales</taxon>
        <taxon>Geminicoccaceae</taxon>
        <taxon>Arboricoccus</taxon>
    </lineage>
</organism>
<gene>
    <name evidence="2" type="ORF">SAMN07250955_102375</name>
</gene>
<dbReference type="RefSeq" id="WP_088560203.1">
    <property type="nucleotide sequence ID" value="NZ_FYEH01000002.1"/>
</dbReference>
<protein>
    <submittedName>
        <fullName evidence="2">Phenylacetate-CoA ligase</fullName>
    </submittedName>
</protein>
<keyword evidence="2" id="KW-0436">Ligase</keyword>
<accession>A0A212QQM3</accession>
<dbReference type="OrthoDB" id="580775at2"/>
<name>A0A212QQM3_9PROT</name>
<dbReference type="InterPro" id="IPR042099">
    <property type="entry name" value="ANL_N_sf"/>
</dbReference>
<dbReference type="PANTHER" id="PTHR43845">
    <property type="entry name" value="BLR5969 PROTEIN"/>
    <property type="match status" value="1"/>
</dbReference>